<feature type="compositionally biased region" description="Polar residues" evidence="1">
    <location>
        <begin position="285"/>
        <end position="295"/>
    </location>
</feature>
<protein>
    <recommendedName>
        <fullName evidence="2">Putative zinc-finger domain-containing protein</fullName>
    </recommendedName>
</protein>
<feature type="region of interest" description="Disordered" evidence="1">
    <location>
        <begin position="573"/>
        <end position="611"/>
    </location>
</feature>
<dbReference type="InterPro" id="IPR039278">
    <property type="entry name" value="Red1"/>
</dbReference>
<dbReference type="Pfam" id="PF10650">
    <property type="entry name" value="zf-C3H1"/>
    <property type="match status" value="1"/>
</dbReference>
<dbReference type="GO" id="GO:0005634">
    <property type="term" value="C:nucleus"/>
    <property type="evidence" value="ECO:0007669"/>
    <property type="project" value="TreeGrafter"/>
</dbReference>
<name>A0A3D8RF21_9EURO</name>
<feature type="compositionally biased region" description="Low complexity" evidence="1">
    <location>
        <begin position="235"/>
        <end position="248"/>
    </location>
</feature>
<organism evidence="3 4">
    <name type="scientific">Aspergillus mulundensis</name>
    <dbReference type="NCBI Taxonomy" id="1810919"/>
    <lineage>
        <taxon>Eukaryota</taxon>
        <taxon>Fungi</taxon>
        <taxon>Dikarya</taxon>
        <taxon>Ascomycota</taxon>
        <taxon>Pezizomycotina</taxon>
        <taxon>Eurotiomycetes</taxon>
        <taxon>Eurotiomycetidae</taxon>
        <taxon>Eurotiales</taxon>
        <taxon>Aspergillaceae</taxon>
        <taxon>Aspergillus</taxon>
        <taxon>Aspergillus subgen. Nidulantes</taxon>
    </lineage>
</organism>
<evidence type="ECO:0000259" key="2">
    <source>
        <dbReference type="Pfam" id="PF10650"/>
    </source>
</evidence>
<feature type="domain" description="Putative zinc-finger" evidence="2">
    <location>
        <begin position="1182"/>
        <end position="1203"/>
    </location>
</feature>
<dbReference type="PANTHER" id="PTHR21563">
    <property type="entry name" value="ZINC FINGER C3H1 DOMAIN-CONTAINING PROTEIN"/>
    <property type="match status" value="1"/>
</dbReference>
<feature type="region of interest" description="Disordered" evidence="1">
    <location>
        <begin position="905"/>
        <end position="1143"/>
    </location>
</feature>
<evidence type="ECO:0000313" key="4">
    <source>
        <dbReference type="Proteomes" id="UP000256690"/>
    </source>
</evidence>
<dbReference type="GO" id="GO:0000178">
    <property type="term" value="C:exosome (RNase complex)"/>
    <property type="evidence" value="ECO:0007669"/>
    <property type="project" value="TreeGrafter"/>
</dbReference>
<gene>
    <name evidence="3" type="ORF">DSM5745_07656</name>
</gene>
<dbReference type="InterPro" id="IPR019607">
    <property type="entry name" value="Putative_zinc-finger_domain"/>
</dbReference>
<feature type="compositionally biased region" description="Polar residues" evidence="1">
    <location>
        <begin position="724"/>
        <end position="735"/>
    </location>
</feature>
<feature type="compositionally biased region" description="Polar residues" evidence="1">
    <location>
        <begin position="193"/>
        <end position="203"/>
    </location>
</feature>
<feature type="compositionally biased region" description="Polar residues" evidence="1">
    <location>
        <begin position="515"/>
        <end position="528"/>
    </location>
</feature>
<reference evidence="3 4" key="1">
    <citation type="journal article" date="2018" name="IMA Fungus">
        <title>IMA Genome-F 9: Draft genome sequence of Annulohypoxylon stygium, Aspergillus mulundensis, Berkeleyomyces basicola (syn. Thielaviopsis basicola), Ceratocystis smalleyi, two Cercospora beticola strains, Coleophoma cylindrospora, Fusarium fracticaudum, Phialophora cf. hyalina, and Morchella septimelata.</title>
        <authorList>
            <person name="Wingfield B.D."/>
            <person name="Bills G.F."/>
            <person name="Dong Y."/>
            <person name="Huang W."/>
            <person name="Nel W.J."/>
            <person name="Swalarsk-Parry B.S."/>
            <person name="Vaghefi N."/>
            <person name="Wilken P.M."/>
            <person name="An Z."/>
            <person name="de Beer Z.W."/>
            <person name="De Vos L."/>
            <person name="Chen L."/>
            <person name="Duong T.A."/>
            <person name="Gao Y."/>
            <person name="Hammerbacher A."/>
            <person name="Kikkert J.R."/>
            <person name="Li Y."/>
            <person name="Li H."/>
            <person name="Li K."/>
            <person name="Li Q."/>
            <person name="Liu X."/>
            <person name="Ma X."/>
            <person name="Naidoo K."/>
            <person name="Pethybridge S.J."/>
            <person name="Sun J."/>
            <person name="Steenkamp E.T."/>
            <person name="van der Nest M.A."/>
            <person name="van Wyk S."/>
            <person name="Wingfield M.J."/>
            <person name="Xiong C."/>
            <person name="Yue Q."/>
            <person name="Zhang X."/>
        </authorList>
    </citation>
    <scope>NUCLEOTIDE SEQUENCE [LARGE SCALE GENOMIC DNA]</scope>
    <source>
        <strain evidence="3 4">DSM 5745</strain>
    </source>
</reference>
<dbReference type="PANTHER" id="PTHR21563:SF3">
    <property type="entry name" value="ZINC FINGER C3H1 DOMAIN-CONTAINING PROTEIN"/>
    <property type="match status" value="1"/>
</dbReference>
<feature type="compositionally biased region" description="Polar residues" evidence="1">
    <location>
        <begin position="1093"/>
        <end position="1102"/>
    </location>
</feature>
<feature type="region of interest" description="Disordered" evidence="1">
    <location>
        <begin position="124"/>
        <end position="295"/>
    </location>
</feature>
<comment type="caution">
    <text evidence="3">The sequence shown here is derived from an EMBL/GenBank/DDBJ whole genome shotgun (WGS) entry which is preliminary data.</text>
</comment>
<feature type="region of interest" description="Disordered" evidence="1">
    <location>
        <begin position="1"/>
        <end position="44"/>
    </location>
</feature>
<feature type="compositionally biased region" description="Basic and acidic residues" evidence="1">
    <location>
        <begin position="469"/>
        <end position="495"/>
    </location>
</feature>
<dbReference type="RefSeq" id="XP_026601704.1">
    <property type="nucleotide sequence ID" value="XM_026749672.1"/>
</dbReference>
<dbReference type="OrthoDB" id="1922977at2759"/>
<feature type="compositionally biased region" description="Low complexity" evidence="1">
    <location>
        <begin position="958"/>
        <end position="970"/>
    </location>
</feature>
<dbReference type="AlphaFoldDB" id="A0A3D8RF21"/>
<feature type="compositionally biased region" description="Basic and acidic residues" evidence="1">
    <location>
        <begin position="1129"/>
        <end position="1138"/>
    </location>
</feature>
<feature type="compositionally biased region" description="Low complexity" evidence="1">
    <location>
        <begin position="1067"/>
        <end position="1077"/>
    </location>
</feature>
<dbReference type="Proteomes" id="UP000256690">
    <property type="component" value="Unassembled WGS sequence"/>
</dbReference>
<feature type="region of interest" description="Disordered" evidence="1">
    <location>
        <begin position="425"/>
        <end position="538"/>
    </location>
</feature>
<feature type="region of interest" description="Disordered" evidence="1">
    <location>
        <begin position="666"/>
        <end position="698"/>
    </location>
</feature>
<accession>A0A3D8RF21</accession>
<evidence type="ECO:0000313" key="3">
    <source>
        <dbReference type="EMBL" id="RDW72484.1"/>
    </source>
</evidence>
<feature type="compositionally biased region" description="Low complexity" evidence="1">
    <location>
        <begin position="425"/>
        <end position="434"/>
    </location>
</feature>
<feature type="compositionally biased region" description="Polar residues" evidence="1">
    <location>
        <begin position="441"/>
        <end position="464"/>
    </location>
</feature>
<sequence>MSNQSIPSAPQYWGADYTQQWTPQPPPSLGPMPQNLHFNPDASSDTQQYYNLHTFYANANLPGLGGAGATNTFPPPPFAFPGTFPPAAAPPPFANMPNLGYPLMPLPSNSAQFPQSQPLMHEIDRSTQSKPPDLQPMSTTNSNQDLDREEGELTDIEGPAMGGKSHSSPSARDLRHNQSSSHRSHIPGGAGINRSQMRQSQFTGPKGVHDKTARDAIASTSRRESLSELEEGEASPEPRASSRASGSPYNPHLPTNVISPSISKSSPNAMKTTSKGLGSVEQLAPASTESQRSSSTAVSLAQLRVQAQGALLSLAPHSIRYSELVSEGINPTILKQLYEEVGIKVPTTPLSDVYTRPAANEDVYSSASPSVANGDAKQPTQQVEPQVPARQMLTPSEPSSTPPKSAPVSARKPMERKEVIARMLAAKAAKSSPASAPPPFATQTADVSQSTPATAEKSTTSTPAQDPMANEKENRLKEKNKAQTELARQRIEQLKKQGLMRNPQKSQSDSDKEQANVQESPQPQNTIVQHPLPERPPLPVSTSLDHIPGLFMTEQTLPATNGVNATPVQEPILESATHSRSSQRKRPRASDFDDDPIPIPKRTFSNGTNHQIAPERLVIDISDDEFYDDDDVSMDIDTTSTGLSKNSGIQAAEGLHRAYLSAAESLPHRPATSQSYGISSSSTPNNNNNRNGEQDDLRKKDLEIQAMHRRIAELEQRKKAKLASRTQSPRTSDLSTPEIASMPAPSMLPALPIVPNKNVEKVLASMDIDGMRKMKSKILRMQEIEAGIPSLDAVIQKTELKLADASKVLEELASELAKGKDGRQHLLDELNALKSEVPVMSLDDVNAALINMEAKEEFPVEVVQGMLRRLSIPELQQSITTTYSHAIAPAPANEVADERITTVPDVPETDAPTQGDTTPVPHADSAVAKTPPTEGRSDVPNTTEDTAIPAAPVEELTDTSMSDDSSSSMDESSDESDSDSGSLNEEMPDAPNYDANQVASVDEVTNISSGLPNEPEKSEINDEPLSENQPPTTQPTTDEDLGADSENLASRESPVSDAYEPPEPEESANASDSSYSPAPSPDFHSPAPHMEVSGSSEDQSQEAGELLTKKIQDLDFQQPSQYSQSPLDNTRRPEDSHRKLTPYTSPLKLFKAYRYHPNYNDNVAGGYRSLTYSHNIDPLKHFCPYETSGGVCNDRSCEFQHFRDMALSGASMSEPPFAQLLVGQKARTF</sequence>
<feature type="region of interest" description="Disordered" evidence="1">
    <location>
        <begin position="361"/>
        <end position="413"/>
    </location>
</feature>
<proteinExistence type="predicted"/>
<feature type="compositionally biased region" description="Polar residues" evidence="1">
    <location>
        <begin position="1115"/>
        <end position="1128"/>
    </location>
</feature>
<feature type="compositionally biased region" description="Polar residues" evidence="1">
    <location>
        <begin position="128"/>
        <end position="144"/>
    </location>
</feature>
<feature type="compositionally biased region" description="Low complexity" evidence="1">
    <location>
        <begin position="673"/>
        <end position="691"/>
    </location>
</feature>
<feature type="compositionally biased region" description="Polar residues" evidence="1">
    <location>
        <begin position="994"/>
        <end position="1011"/>
    </location>
</feature>
<evidence type="ECO:0000256" key="1">
    <source>
        <dbReference type="SAM" id="MobiDB-lite"/>
    </source>
</evidence>
<dbReference type="STRING" id="1810919.A0A3D8RF21"/>
<feature type="compositionally biased region" description="Polar residues" evidence="1">
    <location>
        <begin position="256"/>
        <end position="276"/>
    </location>
</feature>
<keyword evidence="4" id="KW-1185">Reference proteome</keyword>
<dbReference type="EMBL" id="PVWQ01000009">
    <property type="protein sequence ID" value="RDW72484.1"/>
    <property type="molecule type" value="Genomic_DNA"/>
</dbReference>
<feature type="region of interest" description="Disordered" evidence="1">
    <location>
        <begin position="715"/>
        <end position="739"/>
    </location>
</feature>
<dbReference type="GeneID" id="38118026"/>